<keyword evidence="5 6" id="KW-0687">Ribonucleoprotein</keyword>
<dbReference type="EMBL" id="RCOS01000062">
    <property type="protein sequence ID" value="RSN76268.1"/>
    <property type="molecule type" value="Genomic_DNA"/>
</dbReference>
<keyword evidence="4 6" id="KW-0689">Ribosomal protein</keyword>
<evidence type="ECO:0000313" key="7">
    <source>
        <dbReference type="EMBL" id="RSN76268.1"/>
    </source>
</evidence>
<evidence type="ECO:0000256" key="1">
    <source>
        <dbReference type="ARBA" id="ARBA00010528"/>
    </source>
</evidence>
<comment type="function">
    <text evidence="6">One of the primary rRNA binding proteins, this protein initially binds near the 5'-end of the 23S rRNA. It is important during the early stages of 50S assembly. It makes multiple contacts with different domains of the 23S rRNA in the assembled 50S subunit and ribosome.</text>
</comment>
<dbReference type="PANTHER" id="PTHR19431">
    <property type="entry name" value="60S RIBOSOMAL PROTEIN L4"/>
    <property type="match status" value="1"/>
</dbReference>
<gene>
    <name evidence="6" type="primary">rpl4</name>
    <name evidence="7" type="ORF">D6D85_04780</name>
</gene>
<evidence type="ECO:0000256" key="2">
    <source>
        <dbReference type="ARBA" id="ARBA00022730"/>
    </source>
</evidence>
<evidence type="ECO:0000256" key="5">
    <source>
        <dbReference type="ARBA" id="ARBA00023274"/>
    </source>
</evidence>
<keyword evidence="3 6" id="KW-0694">RNA-binding</keyword>
<dbReference type="GO" id="GO:0006412">
    <property type="term" value="P:translation"/>
    <property type="evidence" value="ECO:0007669"/>
    <property type="project" value="UniProtKB-UniRule"/>
</dbReference>
<dbReference type="InterPro" id="IPR002136">
    <property type="entry name" value="Ribosomal_uL4"/>
</dbReference>
<name>A0A3R9QGY6_9CREN</name>
<dbReference type="Proteomes" id="UP000277582">
    <property type="component" value="Unassembled WGS sequence"/>
</dbReference>
<dbReference type="Pfam" id="PF00573">
    <property type="entry name" value="Ribosomal_L4"/>
    <property type="match status" value="1"/>
</dbReference>
<comment type="caution">
    <text evidence="7">The sequence shown here is derived from an EMBL/GenBank/DDBJ whole genome shotgun (WGS) entry which is preliminary data.</text>
</comment>
<evidence type="ECO:0000256" key="4">
    <source>
        <dbReference type="ARBA" id="ARBA00022980"/>
    </source>
</evidence>
<keyword evidence="2 6" id="KW-0699">rRNA-binding</keyword>
<dbReference type="GO" id="GO:0003735">
    <property type="term" value="F:structural constituent of ribosome"/>
    <property type="evidence" value="ECO:0007669"/>
    <property type="project" value="InterPro"/>
</dbReference>
<accession>A0A3R9QGY6</accession>
<evidence type="ECO:0000313" key="8">
    <source>
        <dbReference type="Proteomes" id="UP000277582"/>
    </source>
</evidence>
<comment type="function">
    <text evidence="6">Forms part of the polypeptide exit tunnel.</text>
</comment>
<protein>
    <recommendedName>
        <fullName evidence="6">Large ribosomal subunit protein uL4</fullName>
    </recommendedName>
</protein>
<keyword evidence="8" id="KW-1185">Reference proteome</keyword>
<comment type="subunit">
    <text evidence="6">Part of the 50S ribosomal subunit.</text>
</comment>
<dbReference type="GO" id="GO:0005840">
    <property type="term" value="C:ribosome"/>
    <property type="evidence" value="ECO:0007669"/>
    <property type="project" value="UniProtKB-KW"/>
</dbReference>
<dbReference type="NCBIfam" id="TIGR03672">
    <property type="entry name" value="rpl4p_arch"/>
    <property type="match status" value="1"/>
</dbReference>
<dbReference type="GO" id="GO:0019843">
    <property type="term" value="F:rRNA binding"/>
    <property type="evidence" value="ECO:0007669"/>
    <property type="project" value="UniProtKB-UniRule"/>
</dbReference>
<dbReference type="RefSeq" id="WP_125670891.1">
    <property type="nucleotide sequence ID" value="NZ_RCOS01000062.1"/>
</dbReference>
<dbReference type="OrthoDB" id="10737at2157"/>
<evidence type="ECO:0000256" key="3">
    <source>
        <dbReference type="ARBA" id="ARBA00022884"/>
    </source>
</evidence>
<dbReference type="InterPro" id="IPR019970">
    <property type="entry name" value="Ribosomall_uL4-arc"/>
</dbReference>
<dbReference type="SUPFAM" id="SSF52166">
    <property type="entry name" value="Ribosomal protein L4"/>
    <property type="match status" value="1"/>
</dbReference>
<reference evidence="7 8" key="1">
    <citation type="submission" date="2018-10" db="EMBL/GenBank/DDBJ databases">
        <title>Co-occurring genomic capacity for anaerobic methane metabolism and dissimilatory sulfite reduction discovered in the Korarchaeota.</title>
        <authorList>
            <person name="Mckay L.J."/>
            <person name="Dlakic M."/>
            <person name="Fields M.W."/>
            <person name="Delmont T.O."/>
            <person name="Eren A.M."/>
            <person name="Jay Z.J."/>
            <person name="Klingelsmith K.B."/>
            <person name="Rusch D.B."/>
            <person name="Inskeep W.P."/>
        </authorList>
    </citation>
    <scope>NUCLEOTIDE SEQUENCE [LARGE SCALE GENOMIC DNA]</scope>
    <source>
        <strain evidence="7 8">MDKW</strain>
    </source>
</reference>
<sequence>MIVRKVYSIDGSVVGEVQLPSLFETDIRPDVIRRVYLSILTASIQPQGRDRYAGLRTSAESWGVGHGVARVPRVKGRGYSAAGRAARANQAVKGVRVGAPRVEKVVLERVNKKEKRLGLISALAATASIELVSRRHRLNGVKEVPIVMTDEVEEIKKTKDVEDLLIKLGLQNELERLKRRFKKIRAGKGKYRGRIRKRARGPLFVVLKDDASLRLSARNIPGVEVVPVRNLSVIDLAPGGVPGRLTIWSRSSLEFLSRNIGVIG</sequence>
<evidence type="ECO:0000256" key="6">
    <source>
        <dbReference type="HAMAP-Rule" id="MF_01328"/>
    </source>
</evidence>
<dbReference type="InterPro" id="IPR045240">
    <property type="entry name" value="Ribosomal_uL4_euk/arch"/>
</dbReference>
<dbReference type="HAMAP" id="MF_01328_A">
    <property type="entry name" value="Ribosomal_uL4_A"/>
    <property type="match status" value="1"/>
</dbReference>
<dbReference type="Gene3D" id="3.40.1370.10">
    <property type="match status" value="1"/>
</dbReference>
<organism evidence="7 8">
    <name type="scientific">Candidatus Methanodesulfokora washburnensis</name>
    <dbReference type="NCBI Taxonomy" id="2478471"/>
    <lineage>
        <taxon>Archaea</taxon>
        <taxon>Thermoproteota</taxon>
        <taxon>Candidatus Korarchaeia</taxon>
        <taxon>Candidatus Korarchaeia incertae sedis</taxon>
        <taxon>Candidatus Methanodesulfokora</taxon>
    </lineage>
</organism>
<proteinExistence type="inferred from homology"/>
<dbReference type="InterPro" id="IPR023574">
    <property type="entry name" value="Ribosomal_uL4_dom_sf"/>
</dbReference>
<dbReference type="GO" id="GO:1990904">
    <property type="term" value="C:ribonucleoprotein complex"/>
    <property type="evidence" value="ECO:0007669"/>
    <property type="project" value="UniProtKB-KW"/>
</dbReference>
<comment type="similarity">
    <text evidence="1 6">Belongs to the universal ribosomal protein uL4 family.</text>
</comment>
<dbReference type="AlphaFoldDB" id="A0A3R9QGY6"/>